<feature type="domain" description="4Fe-4S ferredoxin-type" evidence="10">
    <location>
        <begin position="74"/>
        <end position="103"/>
    </location>
</feature>
<accession>A0A9D1WI00</accession>
<dbReference type="EMBL" id="DXEX01000139">
    <property type="protein sequence ID" value="HIX59314.1"/>
    <property type="molecule type" value="Genomic_DNA"/>
</dbReference>
<comment type="similarity">
    <text evidence="2">Belongs to the organic radical-activating enzymes family.</text>
</comment>
<dbReference type="InterPro" id="IPR012839">
    <property type="entry name" value="Organic_radical_activase"/>
</dbReference>
<dbReference type="Proteomes" id="UP000886817">
    <property type="component" value="Unassembled WGS sequence"/>
</dbReference>
<dbReference type="InterPro" id="IPR058240">
    <property type="entry name" value="rSAM_sf"/>
</dbReference>
<reference evidence="12" key="1">
    <citation type="journal article" date="2021" name="PeerJ">
        <title>Extensive microbial diversity within the chicken gut microbiome revealed by metagenomics and culture.</title>
        <authorList>
            <person name="Gilroy R."/>
            <person name="Ravi A."/>
            <person name="Getino M."/>
            <person name="Pursley I."/>
            <person name="Horton D.L."/>
            <person name="Alikhan N.F."/>
            <person name="Baker D."/>
            <person name="Gharbi K."/>
            <person name="Hall N."/>
            <person name="Watson M."/>
            <person name="Adriaenssens E.M."/>
            <person name="Foster-Nyarko E."/>
            <person name="Jarju S."/>
            <person name="Secka A."/>
            <person name="Antonio M."/>
            <person name="Oren A."/>
            <person name="Chaudhuri R.R."/>
            <person name="La Ragione R."/>
            <person name="Hildebrand F."/>
            <person name="Pallen M.J."/>
        </authorList>
    </citation>
    <scope>NUCLEOTIDE SEQUENCE</scope>
    <source>
        <strain evidence="12">ChiSjej1B19-8411</strain>
    </source>
</reference>
<evidence type="ECO:0000256" key="3">
    <source>
        <dbReference type="ARBA" id="ARBA00022485"/>
    </source>
</evidence>
<dbReference type="PROSITE" id="PS51918">
    <property type="entry name" value="RADICAL_SAM"/>
    <property type="match status" value="1"/>
</dbReference>
<dbReference type="Pfam" id="PF00037">
    <property type="entry name" value="Fer4"/>
    <property type="match status" value="2"/>
</dbReference>
<dbReference type="InterPro" id="IPR017896">
    <property type="entry name" value="4Fe4S_Fe-S-bd"/>
</dbReference>
<proteinExistence type="inferred from homology"/>
<keyword evidence="3" id="KW-0004">4Fe-4S</keyword>
<organism evidence="12 13">
    <name type="scientific">Candidatus Blautia gallistercoris</name>
    <dbReference type="NCBI Taxonomy" id="2838490"/>
    <lineage>
        <taxon>Bacteria</taxon>
        <taxon>Bacillati</taxon>
        <taxon>Bacillota</taxon>
        <taxon>Clostridia</taxon>
        <taxon>Lachnospirales</taxon>
        <taxon>Lachnospiraceae</taxon>
        <taxon>Blautia</taxon>
    </lineage>
</organism>
<dbReference type="PROSITE" id="PS00198">
    <property type="entry name" value="4FE4S_FER_1"/>
    <property type="match status" value="1"/>
</dbReference>
<comment type="caution">
    <text evidence="12">The sequence shown here is derived from an EMBL/GenBank/DDBJ whole genome shotgun (WGS) entry which is preliminary data.</text>
</comment>
<evidence type="ECO:0000256" key="6">
    <source>
        <dbReference type="ARBA" id="ARBA00023002"/>
    </source>
</evidence>
<comment type="cofactor">
    <cofactor evidence="1">
        <name>[4Fe-4S] cluster</name>
        <dbReference type="ChEBI" id="CHEBI:49883"/>
    </cofactor>
</comment>
<dbReference type="PANTHER" id="PTHR30352:SF4">
    <property type="entry name" value="PYRUVATE FORMATE-LYASE 2-ACTIVATING ENZYME"/>
    <property type="match status" value="1"/>
</dbReference>
<dbReference type="PANTHER" id="PTHR30352">
    <property type="entry name" value="PYRUVATE FORMATE-LYASE-ACTIVATING ENZYME"/>
    <property type="match status" value="1"/>
</dbReference>
<dbReference type="Gene3D" id="3.80.30.10">
    <property type="entry name" value="pyruvate-formate lyase- activating enzyme"/>
    <property type="match status" value="1"/>
</dbReference>
<keyword evidence="5" id="KW-0479">Metal-binding</keyword>
<dbReference type="InterPro" id="IPR017900">
    <property type="entry name" value="4Fe4S_Fe_S_CS"/>
</dbReference>
<evidence type="ECO:0000256" key="5">
    <source>
        <dbReference type="ARBA" id="ARBA00022723"/>
    </source>
</evidence>
<evidence type="ECO:0000256" key="4">
    <source>
        <dbReference type="ARBA" id="ARBA00022691"/>
    </source>
</evidence>
<evidence type="ECO:0000256" key="8">
    <source>
        <dbReference type="ARBA" id="ARBA00023014"/>
    </source>
</evidence>
<dbReference type="SFLD" id="SFLDG01118">
    <property type="entry name" value="activating_enzymes__group_2"/>
    <property type="match status" value="1"/>
</dbReference>
<dbReference type="PROSITE" id="PS51379">
    <property type="entry name" value="4FE4S_FER_2"/>
    <property type="match status" value="2"/>
</dbReference>
<dbReference type="SFLD" id="SFLDG01066">
    <property type="entry name" value="organic_radical-activating_enz"/>
    <property type="match status" value="1"/>
</dbReference>
<evidence type="ECO:0000256" key="7">
    <source>
        <dbReference type="ARBA" id="ARBA00023004"/>
    </source>
</evidence>
<dbReference type="InterPro" id="IPR007197">
    <property type="entry name" value="rSAM"/>
</dbReference>
<evidence type="ECO:0000256" key="2">
    <source>
        <dbReference type="ARBA" id="ARBA00009777"/>
    </source>
</evidence>
<dbReference type="InterPro" id="IPR040074">
    <property type="entry name" value="BssD/PflA/YjjW"/>
</dbReference>
<dbReference type="InterPro" id="IPR001989">
    <property type="entry name" value="Radical_activat_CS"/>
</dbReference>
<dbReference type="NCBIfam" id="TIGR02494">
    <property type="entry name" value="PFLE_PFLC"/>
    <property type="match status" value="1"/>
</dbReference>
<evidence type="ECO:0000313" key="12">
    <source>
        <dbReference type="EMBL" id="HIX59314.1"/>
    </source>
</evidence>
<feature type="domain" description="Radical SAM core" evidence="11">
    <location>
        <begin position="14"/>
        <end position="293"/>
    </location>
</feature>
<sequence>MKLHLFDIQRFSVQDGPGIRTTVFLKGCSMRCKWCHNPESLEPKENLLYYNEKCIGCRLCEEVCPFHVHRQQKGTHVLERNQCTLCGRCVDVCPQTALEIAGYWMEQEELLQKVRRDREFYKASGGGVTFSGGEPLLQTKALRAVLQQLRADEIPTAIETCSHVSWESYEGLLENTDLWICDLKAVTPQLHWMGTGCYNDRILENLTRLSVQANSQIWIRVPLIPGFNDTLEETEKIADFIETLGPSVKRVEVMSYHDTGRTKYRALGWEYPMGERKTMTREDAAPFRKRLERK</sequence>
<dbReference type="InterPro" id="IPR034457">
    <property type="entry name" value="Organic_radical-activating"/>
</dbReference>
<evidence type="ECO:0000259" key="11">
    <source>
        <dbReference type="PROSITE" id="PS51918"/>
    </source>
</evidence>
<dbReference type="SUPFAM" id="SSF54862">
    <property type="entry name" value="4Fe-4S ferredoxins"/>
    <property type="match status" value="1"/>
</dbReference>
<gene>
    <name evidence="12" type="ORF">IAA45_06315</name>
</gene>
<dbReference type="AlphaFoldDB" id="A0A9D1WI00"/>
<keyword evidence="4" id="KW-0949">S-adenosyl-L-methionine</keyword>
<dbReference type="PIRSF" id="PIRSF000371">
    <property type="entry name" value="PFL_act_enz"/>
    <property type="match status" value="1"/>
</dbReference>
<dbReference type="SUPFAM" id="SSF102114">
    <property type="entry name" value="Radical SAM enzymes"/>
    <property type="match status" value="1"/>
</dbReference>
<dbReference type="Gene3D" id="3.30.70.20">
    <property type="match status" value="1"/>
</dbReference>
<name>A0A9D1WI00_9FIRM</name>
<evidence type="ECO:0000259" key="10">
    <source>
        <dbReference type="PROSITE" id="PS51379"/>
    </source>
</evidence>
<feature type="domain" description="4Fe-4S ferredoxin-type" evidence="10">
    <location>
        <begin position="45"/>
        <end position="68"/>
    </location>
</feature>
<evidence type="ECO:0000313" key="13">
    <source>
        <dbReference type="Proteomes" id="UP000886817"/>
    </source>
</evidence>
<keyword evidence="7" id="KW-0408">Iron</keyword>
<dbReference type="GO" id="GO:0051539">
    <property type="term" value="F:4 iron, 4 sulfur cluster binding"/>
    <property type="evidence" value="ECO:0007669"/>
    <property type="project" value="UniProtKB-KW"/>
</dbReference>
<evidence type="ECO:0000256" key="1">
    <source>
        <dbReference type="ARBA" id="ARBA00001966"/>
    </source>
</evidence>
<comment type="catalytic activity">
    <reaction evidence="9">
        <text>glycyl-[protein] + reduced [flavodoxin] + S-adenosyl-L-methionine = glycin-2-yl radical-[protein] + semiquinone [flavodoxin] + 5'-deoxyadenosine + L-methionine + H(+)</text>
        <dbReference type="Rhea" id="RHEA:61976"/>
        <dbReference type="Rhea" id="RHEA-COMP:10622"/>
        <dbReference type="Rhea" id="RHEA-COMP:14480"/>
        <dbReference type="Rhea" id="RHEA-COMP:15993"/>
        <dbReference type="Rhea" id="RHEA-COMP:15994"/>
        <dbReference type="ChEBI" id="CHEBI:15378"/>
        <dbReference type="ChEBI" id="CHEBI:17319"/>
        <dbReference type="ChEBI" id="CHEBI:29947"/>
        <dbReference type="ChEBI" id="CHEBI:32722"/>
        <dbReference type="ChEBI" id="CHEBI:57618"/>
        <dbReference type="ChEBI" id="CHEBI:57844"/>
        <dbReference type="ChEBI" id="CHEBI:59789"/>
        <dbReference type="ChEBI" id="CHEBI:140311"/>
    </reaction>
</comment>
<dbReference type="SFLD" id="SFLDS00029">
    <property type="entry name" value="Radical_SAM"/>
    <property type="match status" value="1"/>
</dbReference>
<dbReference type="PROSITE" id="PS01087">
    <property type="entry name" value="RADICAL_ACTIVATING"/>
    <property type="match status" value="1"/>
</dbReference>
<keyword evidence="6" id="KW-0560">Oxidoreductase</keyword>
<dbReference type="GO" id="GO:0016491">
    <property type="term" value="F:oxidoreductase activity"/>
    <property type="evidence" value="ECO:0007669"/>
    <property type="project" value="UniProtKB-KW"/>
</dbReference>
<keyword evidence="8" id="KW-0411">Iron-sulfur</keyword>
<evidence type="ECO:0000256" key="9">
    <source>
        <dbReference type="ARBA" id="ARBA00047365"/>
    </source>
</evidence>
<dbReference type="GO" id="GO:0046872">
    <property type="term" value="F:metal ion binding"/>
    <property type="evidence" value="ECO:0007669"/>
    <property type="project" value="UniProtKB-KW"/>
</dbReference>
<dbReference type="Pfam" id="PF04055">
    <property type="entry name" value="Radical_SAM"/>
    <property type="match status" value="1"/>
</dbReference>
<reference evidence="12" key="2">
    <citation type="submission" date="2021-04" db="EMBL/GenBank/DDBJ databases">
        <authorList>
            <person name="Gilroy R."/>
        </authorList>
    </citation>
    <scope>NUCLEOTIDE SEQUENCE</scope>
    <source>
        <strain evidence="12">ChiSjej1B19-8411</strain>
    </source>
</reference>
<protein>
    <submittedName>
        <fullName evidence="12">Glycyl-radical enzyme activating protein</fullName>
    </submittedName>
</protein>